<dbReference type="AlphaFoldDB" id="A0A8T0FA42"/>
<accession>A0A8T0FA42</accession>
<keyword evidence="2" id="KW-1185">Reference proteome</keyword>
<proteinExistence type="predicted"/>
<evidence type="ECO:0000313" key="2">
    <source>
        <dbReference type="Proteomes" id="UP000807504"/>
    </source>
</evidence>
<protein>
    <submittedName>
        <fullName evidence="1">Uncharacterized protein</fullName>
    </submittedName>
</protein>
<evidence type="ECO:0000313" key="1">
    <source>
        <dbReference type="EMBL" id="KAF8788117.1"/>
    </source>
</evidence>
<dbReference type="EMBL" id="JABXBU010000015">
    <property type="protein sequence ID" value="KAF8788117.1"/>
    <property type="molecule type" value="Genomic_DNA"/>
</dbReference>
<gene>
    <name evidence="1" type="ORF">HNY73_009652</name>
</gene>
<dbReference type="Proteomes" id="UP000807504">
    <property type="component" value="Unassembled WGS sequence"/>
</dbReference>
<organism evidence="1 2">
    <name type="scientific">Argiope bruennichi</name>
    <name type="common">Wasp spider</name>
    <name type="synonym">Aranea bruennichi</name>
    <dbReference type="NCBI Taxonomy" id="94029"/>
    <lineage>
        <taxon>Eukaryota</taxon>
        <taxon>Metazoa</taxon>
        <taxon>Ecdysozoa</taxon>
        <taxon>Arthropoda</taxon>
        <taxon>Chelicerata</taxon>
        <taxon>Arachnida</taxon>
        <taxon>Araneae</taxon>
        <taxon>Araneomorphae</taxon>
        <taxon>Entelegynae</taxon>
        <taxon>Araneoidea</taxon>
        <taxon>Araneidae</taxon>
        <taxon>Argiope</taxon>
    </lineage>
</organism>
<name>A0A8T0FA42_ARGBR</name>
<comment type="caution">
    <text evidence="1">The sequence shown here is derived from an EMBL/GenBank/DDBJ whole genome shotgun (WGS) entry which is preliminary data.</text>
</comment>
<reference evidence="1" key="1">
    <citation type="journal article" date="2020" name="bioRxiv">
        <title>Chromosome-level reference genome of the European wasp spider Argiope bruennichi: a resource for studies on range expansion and evolutionary adaptation.</title>
        <authorList>
            <person name="Sheffer M.M."/>
            <person name="Hoppe A."/>
            <person name="Krehenwinkel H."/>
            <person name="Uhl G."/>
            <person name="Kuss A.W."/>
            <person name="Jensen L."/>
            <person name="Jensen C."/>
            <person name="Gillespie R.G."/>
            <person name="Hoff K.J."/>
            <person name="Prost S."/>
        </authorList>
    </citation>
    <scope>NUCLEOTIDE SEQUENCE</scope>
</reference>
<reference evidence="1" key="2">
    <citation type="submission" date="2020-06" db="EMBL/GenBank/DDBJ databases">
        <authorList>
            <person name="Sheffer M."/>
        </authorList>
    </citation>
    <scope>NUCLEOTIDE SEQUENCE</scope>
</reference>
<sequence>MCRPVFEIDVVPIEFLEEPIELLCGMYHDVVERGNAHYSMECGCVYYLDCLLDVLTEWKIDRHVKYPWKFANVAACDVDGGRILENGNEIVQEMGQILGVILQDFVEITGLGTTNAIH</sequence>